<accession>A0ABD2P0B2</accession>
<proteinExistence type="predicted"/>
<dbReference type="SUPFAM" id="SSF56672">
    <property type="entry name" value="DNA/RNA polymerases"/>
    <property type="match status" value="1"/>
</dbReference>
<gene>
    <name evidence="3" type="ORF">HHI36_018350</name>
</gene>
<dbReference type="GO" id="GO:0003824">
    <property type="term" value="F:catalytic activity"/>
    <property type="evidence" value="ECO:0007669"/>
    <property type="project" value="UniProtKB-KW"/>
</dbReference>
<feature type="domain" description="Reverse transcriptase/retrotransposon-derived protein RNase H-like" evidence="2">
    <location>
        <begin position="60"/>
        <end position="112"/>
    </location>
</feature>
<dbReference type="PANTHER" id="PTHR37984:SF5">
    <property type="entry name" value="PROTEIN NYNRIN-LIKE"/>
    <property type="match status" value="1"/>
</dbReference>
<dbReference type="Pfam" id="PF17919">
    <property type="entry name" value="RT_RNaseH_2"/>
    <property type="match status" value="1"/>
</dbReference>
<name>A0ABD2P0B2_9CUCU</name>
<dbReference type="PANTHER" id="PTHR37984">
    <property type="entry name" value="PROTEIN CBG26694"/>
    <property type="match status" value="1"/>
</dbReference>
<dbReference type="InterPro" id="IPR043502">
    <property type="entry name" value="DNA/RNA_pol_sf"/>
</dbReference>
<comment type="caution">
    <text evidence="3">The sequence shown here is derived from an EMBL/GenBank/DDBJ whole genome shotgun (WGS) entry which is preliminary data.</text>
</comment>
<evidence type="ECO:0000256" key="1">
    <source>
        <dbReference type="ARBA" id="ARBA00023268"/>
    </source>
</evidence>
<feature type="non-terminal residue" evidence="3">
    <location>
        <position position="1"/>
    </location>
</feature>
<reference evidence="3 4" key="1">
    <citation type="journal article" date="2021" name="BMC Biol.">
        <title>Horizontally acquired antibacterial genes associated with adaptive radiation of ladybird beetles.</title>
        <authorList>
            <person name="Li H.S."/>
            <person name="Tang X.F."/>
            <person name="Huang Y.H."/>
            <person name="Xu Z.Y."/>
            <person name="Chen M.L."/>
            <person name="Du X.Y."/>
            <person name="Qiu B.Y."/>
            <person name="Chen P.T."/>
            <person name="Zhang W."/>
            <person name="Slipinski A."/>
            <person name="Escalona H.E."/>
            <person name="Waterhouse R.M."/>
            <person name="Zwick A."/>
            <person name="Pang H."/>
        </authorList>
    </citation>
    <scope>NUCLEOTIDE SEQUENCE [LARGE SCALE GENOMIC DNA]</scope>
    <source>
        <strain evidence="3">SYSU2018</strain>
    </source>
</reference>
<sequence>HSRWAYELPQIEEFSNEIVHESTEYSPDELQFGNERLKLLPPELPAPLTGLLREQTHWKWTDDEENSLLCIKKEVEDATLLYHPDSTLPWHVKSDASYEGIAGVGFQIQGGERKLGTDLQPYLSTIVSSRDKVCTSPSKIFFDLKHSLGHENVQADALSRHACTRLPAPTSKCFRIEELLNKIIHETTGYSPNELLFGRERLKLIPPGINPKTVPGHCPEYSLQTEFKLAEACFAERAARRLFYYPGKNFPAFKEGDPVLLIANNTSSAIKSEIQRFLLLFRNHIESRRKFMIILTFIDFTVD</sequence>
<evidence type="ECO:0000313" key="4">
    <source>
        <dbReference type="Proteomes" id="UP001516400"/>
    </source>
</evidence>
<dbReference type="InterPro" id="IPR041577">
    <property type="entry name" value="RT_RNaseH_2"/>
</dbReference>
<evidence type="ECO:0000313" key="3">
    <source>
        <dbReference type="EMBL" id="KAL3284184.1"/>
    </source>
</evidence>
<dbReference type="GO" id="GO:0071897">
    <property type="term" value="P:DNA biosynthetic process"/>
    <property type="evidence" value="ECO:0007669"/>
    <property type="project" value="UniProtKB-ARBA"/>
</dbReference>
<organism evidence="3 4">
    <name type="scientific">Cryptolaemus montrouzieri</name>
    <dbReference type="NCBI Taxonomy" id="559131"/>
    <lineage>
        <taxon>Eukaryota</taxon>
        <taxon>Metazoa</taxon>
        <taxon>Ecdysozoa</taxon>
        <taxon>Arthropoda</taxon>
        <taxon>Hexapoda</taxon>
        <taxon>Insecta</taxon>
        <taxon>Pterygota</taxon>
        <taxon>Neoptera</taxon>
        <taxon>Endopterygota</taxon>
        <taxon>Coleoptera</taxon>
        <taxon>Polyphaga</taxon>
        <taxon>Cucujiformia</taxon>
        <taxon>Coccinelloidea</taxon>
        <taxon>Coccinellidae</taxon>
        <taxon>Scymninae</taxon>
        <taxon>Scymnini</taxon>
        <taxon>Cryptolaemus</taxon>
    </lineage>
</organism>
<keyword evidence="1" id="KW-0511">Multifunctional enzyme</keyword>
<protein>
    <recommendedName>
        <fullName evidence="2">Reverse transcriptase/retrotransposon-derived protein RNase H-like domain-containing protein</fullName>
    </recommendedName>
</protein>
<dbReference type="InterPro" id="IPR050951">
    <property type="entry name" value="Retrovirus_Pol_polyprotein"/>
</dbReference>
<dbReference type="EMBL" id="JABFTP020000165">
    <property type="protein sequence ID" value="KAL3284184.1"/>
    <property type="molecule type" value="Genomic_DNA"/>
</dbReference>
<keyword evidence="4" id="KW-1185">Reference proteome</keyword>
<dbReference type="AlphaFoldDB" id="A0ABD2P0B2"/>
<evidence type="ECO:0000259" key="2">
    <source>
        <dbReference type="Pfam" id="PF17919"/>
    </source>
</evidence>
<dbReference type="Proteomes" id="UP001516400">
    <property type="component" value="Unassembled WGS sequence"/>
</dbReference>